<dbReference type="SMART" id="SM01017">
    <property type="entry name" value="Arrestin_C"/>
    <property type="match status" value="1"/>
</dbReference>
<name>A0AAD8C0V2_BIOPF</name>
<comment type="caution">
    <text evidence="3">The sequence shown here is derived from an EMBL/GenBank/DDBJ whole genome shotgun (WGS) entry which is preliminary data.</text>
</comment>
<protein>
    <submittedName>
        <fullName evidence="3">Arrestin domain-containing protein 2</fullName>
    </submittedName>
</protein>
<evidence type="ECO:0000313" key="4">
    <source>
        <dbReference type="Proteomes" id="UP001233172"/>
    </source>
</evidence>
<reference evidence="3" key="1">
    <citation type="journal article" date="2023" name="PLoS Negl. Trop. Dis.">
        <title>A genome sequence for Biomphalaria pfeifferi, the major vector snail for the human-infecting parasite Schistosoma mansoni.</title>
        <authorList>
            <person name="Bu L."/>
            <person name="Lu L."/>
            <person name="Laidemitt M.R."/>
            <person name="Zhang S.M."/>
            <person name="Mutuku M."/>
            <person name="Mkoji G."/>
            <person name="Steinauer M."/>
            <person name="Loker E.S."/>
        </authorList>
    </citation>
    <scope>NUCLEOTIDE SEQUENCE</scope>
    <source>
        <strain evidence="3">KasaAsao</strain>
    </source>
</reference>
<dbReference type="AlphaFoldDB" id="A0AAD8C0V2"/>
<sequence length="386" mass="43795">MSAVEELSIALQHDIDEQYQYQPGEIIRGKIIIKLSRPTALRSINVKAYGEGNASWKDDSDDGEMYQAKEVYVDAVKAVLDTTNTEPLSLEYGVHEFLFDYLLPEAIPSSYIGKYGNVTYTMKVTVSGVKSGDTSISSEPFLVLRRSPLPSKSLQPLSLQTTKRMWASCSFGKLYINVSLDKQGGVPGEDIFLKAEIKNHSRRTVTAMQASLIMDSLFKAQNHETQFRQIVSKKRDEFDIGYMEGRRWTYVRLPLPPYIPETKLECCEFIDLDYSFQFRVELSGGDEIKMEAPFWVGAQPHGFEVPKDEKTGLNINRQWTVRGTKGIDLLDHQDSEKPMDYNDGWGVEIVPELRPDSAVIANPLFQQNIAQDLKIIPEESMENTRL</sequence>
<dbReference type="GO" id="GO:0005737">
    <property type="term" value="C:cytoplasm"/>
    <property type="evidence" value="ECO:0007669"/>
    <property type="project" value="TreeGrafter"/>
</dbReference>
<dbReference type="Pfam" id="PF00339">
    <property type="entry name" value="Arrestin_N"/>
    <property type="match status" value="1"/>
</dbReference>
<dbReference type="SUPFAM" id="SSF81296">
    <property type="entry name" value="E set domains"/>
    <property type="match status" value="2"/>
</dbReference>
<dbReference type="InterPro" id="IPR014752">
    <property type="entry name" value="Arrestin-like_C"/>
</dbReference>
<dbReference type="PANTHER" id="PTHR11188:SF176">
    <property type="entry name" value="ARRESTIN DOMAIN-CONTAINING PROTEIN 1"/>
    <property type="match status" value="1"/>
</dbReference>
<dbReference type="EMBL" id="JASAOG010000021">
    <property type="protein sequence ID" value="KAK0063354.1"/>
    <property type="molecule type" value="Genomic_DNA"/>
</dbReference>
<dbReference type="InterPro" id="IPR011021">
    <property type="entry name" value="Arrestin-like_N"/>
</dbReference>
<proteinExistence type="inferred from homology"/>
<dbReference type="GO" id="GO:0015031">
    <property type="term" value="P:protein transport"/>
    <property type="evidence" value="ECO:0007669"/>
    <property type="project" value="TreeGrafter"/>
</dbReference>
<evidence type="ECO:0000256" key="1">
    <source>
        <dbReference type="ARBA" id="ARBA00005298"/>
    </source>
</evidence>
<dbReference type="InterPro" id="IPR011022">
    <property type="entry name" value="Arrestin_C-like"/>
</dbReference>
<feature type="domain" description="Arrestin C-terminal-like" evidence="2">
    <location>
        <begin position="170"/>
        <end position="301"/>
    </location>
</feature>
<keyword evidence="4" id="KW-1185">Reference proteome</keyword>
<accession>A0AAD8C0V2</accession>
<comment type="similarity">
    <text evidence="1">Belongs to the arrestin family.</text>
</comment>
<gene>
    <name evidence="3" type="ORF">Bpfe_006995</name>
</gene>
<organism evidence="3 4">
    <name type="scientific">Biomphalaria pfeifferi</name>
    <name type="common">Bloodfluke planorb</name>
    <name type="synonym">Freshwater snail</name>
    <dbReference type="NCBI Taxonomy" id="112525"/>
    <lineage>
        <taxon>Eukaryota</taxon>
        <taxon>Metazoa</taxon>
        <taxon>Spiralia</taxon>
        <taxon>Lophotrochozoa</taxon>
        <taxon>Mollusca</taxon>
        <taxon>Gastropoda</taxon>
        <taxon>Heterobranchia</taxon>
        <taxon>Euthyneura</taxon>
        <taxon>Panpulmonata</taxon>
        <taxon>Hygrophila</taxon>
        <taxon>Lymnaeoidea</taxon>
        <taxon>Planorbidae</taxon>
        <taxon>Biomphalaria</taxon>
    </lineage>
</organism>
<reference evidence="3" key="2">
    <citation type="submission" date="2023-04" db="EMBL/GenBank/DDBJ databases">
        <authorList>
            <person name="Bu L."/>
            <person name="Lu L."/>
            <person name="Laidemitt M.R."/>
            <person name="Zhang S.M."/>
            <person name="Mutuku M."/>
            <person name="Mkoji G."/>
            <person name="Steinauer M."/>
            <person name="Loker E.S."/>
        </authorList>
    </citation>
    <scope>NUCLEOTIDE SEQUENCE</scope>
    <source>
        <strain evidence="3">KasaAsao</strain>
        <tissue evidence="3">Whole Snail</tissue>
    </source>
</reference>
<dbReference type="InterPro" id="IPR050357">
    <property type="entry name" value="Arrestin_domain-protein"/>
</dbReference>
<dbReference type="InterPro" id="IPR014756">
    <property type="entry name" value="Ig_E-set"/>
</dbReference>
<dbReference type="Proteomes" id="UP001233172">
    <property type="component" value="Unassembled WGS sequence"/>
</dbReference>
<evidence type="ECO:0000259" key="2">
    <source>
        <dbReference type="SMART" id="SM01017"/>
    </source>
</evidence>
<evidence type="ECO:0000313" key="3">
    <source>
        <dbReference type="EMBL" id="KAK0063354.1"/>
    </source>
</evidence>
<dbReference type="Pfam" id="PF02752">
    <property type="entry name" value="Arrestin_C"/>
    <property type="match status" value="1"/>
</dbReference>
<dbReference type="PANTHER" id="PTHR11188">
    <property type="entry name" value="ARRESTIN DOMAIN CONTAINING PROTEIN"/>
    <property type="match status" value="1"/>
</dbReference>
<dbReference type="Gene3D" id="2.60.40.640">
    <property type="match status" value="2"/>
</dbReference>